<dbReference type="EMBL" id="ASPP01027736">
    <property type="protein sequence ID" value="ETO05834.1"/>
    <property type="molecule type" value="Genomic_DNA"/>
</dbReference>
<dbReference type="AlphaFoldDB" id="X6LW36"/>
<keyword evidence="2" id="KW-1185">Reference proteome</keyword>
<sequence>MKKNPFKILLSEPKRFANQRKPGERPKKEMAKTEFSICFCQNRHPFFAKGRQADRKLKCPDPWCDAMVDNTDFVTQATGANAAAQIIDNSKKDEKQSKDISPIIRALLQLLGYLTMLLGHTDTSGKQVSSLWKETKDKFLLLSKVVMMKEEPLCVALHEWLCGLPQWFNKTFPNELDNVDSQSIEKFERAVEKDYSQFFNKFKNSSSLRKVLSASDSTREIDYKIKEEDDATSQPILQLFLVTRIVSFTSVLYKFYNNPELTRQYPLLFHTLKLINDLEYVKCLPGIGQWTKYCHLQFSGRLRQEECKVRTIDSIINDCDHTKYKQFWKQLVKCWERFKERTQDFQTVYLDCCTLRIDTPGKLIVEIAEILQEINNNFLQSAHSYCKKVSIREEQKMEDDDILLTTEPVSADKMIISKSLFEISNRDIVCIDKAMVNKIISAWHCPTLECGHDYDDDSNERIDFQSIESEIYNRAILGRHVIDISIPMFQYADELTVESHLESLELRYPDLKNHISTPDEWENIQSIFSDPQDKRDAAQILCQVIVLLNRADKINLLAHLYKSIIFLLHKNKKY</sequence>
<evidence type="ECO:0000313" key="1">
    <source>
        <dbReference type="EMBL" id="ETO05834.1"/>
    </source>
</evidence>
<dbReference type="OrthoDB" id="2408987at2759"/>
<name>X6LW36_RETFI</name>
<proteinExistence type="predicted"/>
<gene>
    <name evidence="1" type="ORF">RFI_31559</name>
</gene>
<comment type="caution">
    <text evidence="1">The sequence shown here is derived from an EMBL/GenBank/DDBJ whole genome shotgun (WGS) entry which is preliminary data.</text>
</comment>
<organism evidence="1 2">
    <name type="scientific">Reticulomyxa filosa</name>
    <dbReference type="NCBI Taxonomy" id="46433"/>
    <lineage>
        <taxon>Eukaryota</taxon>
        <taxon>Sar</taxon>
        <taxon>Rhizaria</taxon>
        <taxon>Retaria</taxon>
        <taxon>Foraminifera</taxon>
        <taxon>Monothalamids</taxon>
        <taxon>Reticulomyxidae</taxon>
        <taxon>Reticulomyxa</taxon>
    </lineage>
</organism>
<dbReference type="Proteomes" id="UP000023152">
    <property type="component" value="Unassembled WGS sequence"/>
</dbReference>
<accession>X6LW36</accession>
<reference evidence="1 2" key="1">
    <citation type="journal article" date="2013" name="Curr. Biol.">
        <title>The Genome of the Foraminiferan Reticulomyxa filosa.</title>
        <authorList>
            <person name="Glockner G."/>
            <person name="Hulsmann N."/>
            <person name="Schleicher M."/>
            <person name="Noegel A.A."/>
            <person name="Eichinger L."/>
            <person name="Gallinger C."/>
            <person name="Pawlowski J."/>
            <person name="Sierra R."/>
            <person name="Euteneuer U."/>
            <person name="Pillet L."/>
            <person name="Moustafa A."/>
            <person name="Platzer M."/>
            <person name="Groth M."/>
            <person name="Szafranski K."/>
            <person name="Schliwa M."/>
        </authorList>
    </citation>
    <scope>NUCLEOTIDE SEQUENCE [LARGE SCALE GENOMIC DNA]</scope>
</reference>
<protein>
    <submittedName>
        <fullName evidence="1">Uncharacterized protein</fullName>
    </submittedName>
</protein>
<evidence type="ECO:0000313" key="2">
    <source>
        <dbReference type="Proteomes" id="UP000023152"/>
    </source>
</evidence>